<dbReference type="EMBL" id="JACJVP010000099">
    <property type="protein sequence ID" value="MBB6675698.1"/>
    <property type="molecule type" value="Genomic_DNA"/>
</dbReference>
<organism evidence="1 2">
    <name type="scientific">Cohnella nanjingensis</name>
    <dbReference type="NCBI Taxonomy" id="1387779"/>
    <lineage>
        <taxon>Bacteria</taxon>
        <taxon>Bacillati</taxon>
        <taxon>Bacillota</taxon>
        <taxon>Bacilli</taxon>
        <taxon>Bacillales</taxon>
        <taxon>Paenibacillaceae</taxon>
        <taxon>Cohnella</taxon>
    </lineage>
</organism>
<evidence type="ECO:0000313" key="1">
    <source>
        <dbReference type="EMBL" id="MBB6675698.1"/>
    </source>
</evidence>
<dbReference type="AlphaFoldDB" id="A0A7X0VJL0"/>
<sequence length="69" mass="7293">MPAPGTVYLVSDASVLYSVVPSAKGKRQIFEPQLSAPSMTPSVSVHRYAVVPEGSTPIDTPWPNPLSAI</sequence>
<keyword evidence="2" id="KW-1185">Reference proteome</keyword>
<gene>
    <name evidence="1" type="ORF">H7C19_34055</name>
</gene>
<comment type="caution">
    <text evidence="1">The sequence shown here is derived from an EMBL/GenBank/DDBJ whole genome shotgun (WGS) entry which is preliminary data.</text>
</comment>
<protein>
    <submittedName>
        <fullName evidence="1">Uncharacterized protein</fullName>
    </submittedName>
</protein>
<evidence type="ECO:0000313" key="2">
    <source>
        <dbReference type="Proteomes" id="UP000547209"/>
    </source>
</evidence>
<proteinExistence type="predicted"/>
<reference evidence="1 2" key="1">
    <citation type="submission" date="2020-08" db="EMBL/GenBank/DDBJ databases">
        <title>Cohnella phylogeny.</title>
        <authorList>
            <person name="Dunlap C."/>
        </authorList>
    </citation>
    <scope>NUCLEOTIDE SEQUENCE [LARGE SCALE GENOMIC DNA]</scope>
    <source>
        <strain evidence="1 2">DSM 28246</strain>
    </source>
</reference>
<name>A0A7X0VJL0_9BACL</name>
<dbReference type="Proteomes" id="UP000547209">
    <property type="component" value="Unassembled WGS sequence"/>
</dbReference>
<accession>A0A7X0VJL0</accession>